<evidence type="ECO:0000313" key="3">
    <source>
        <dbReference type="Proteomes" id="UP001141327"/>
    </source>
</evidence>
<comment type="caution">
    <text evidence="2">The sequence shown here is derived from an EMBL/GenBank/DDBJ whole genome shotgun (WGS) entry which is preliminary data.</text>
</comment>
<feature type="compositionally biased region" description="Pro residues" evidence="1">
    <location>
        <begin position="891"/>
        <end position="900"/>
    </location>
</feature>
<feature type="compositionally biased region" description="Low complexity" evidence="1">
    <location>
        <begin position="1412"/>
        <end position="1429"/>
    </location>
</feature>
<feature type="compositionally biased region" description="Pro residues" evidence="1">
    <location>
        <begin position="1324"/>
        <end position="1337"/>
    </location>
</feature>
<accession>A0ABQ8UNQ6</accession>
<feature type="compositionally biased region" description="Low complexity" evidence="1">
    <location>
        <begin position="775"/>
        <end position="785"/>
    </location>
</feature>
<dbReference type="EMBL" id="JAPMOS010000011">
    <property type="protein sequence ID" value="KAJ4460813.1"/>
    <property type="molecule type" value="Genomic_DNA"/>
</dbReference>
<protein>
    <submittedName>
        <fullName evidence="2">Uncharacterized protein</fullName>
    </submittedName>
</protein>
<feature type="region of interest" description="Disordered" evidence="1">
    <location>
        <begin position="1368"/>
        <end position="1442"/>
    </location>
</feature>
<feature type="region of interest" description="Disordered" evidence="1">
    <location>
        <begin position="400"/>
        <end position="451"/>
    </location>
</feature>
<dbReference type="Proteomes" id="UP001141327">
    <property type="component" value="Unassembled WGS sequence"/>
</dbReference>
<feature type="compositionally biased region" description="Low complexity" evidence="1">
    <location>
        <begin position="408"/>
        <end position="421"/>
    </location>
</feature>
<dbReference type="SUPFAM" id="SSF52047">
    <property type="entry name" value="RNI-like"/>
    <property type="match status" value="2"/>
</dbReference>
<feature type="compositionally biased region" description="Pro residues" evidence="1">
    <location>
        <begin position="922"/>
        <end position="933"/>
    </location>
</feature>
<feature type="compositionally biased region" description="Low complexity" evidence="1">
    <location>
        <begin position="1373"/>
        <end position="1402"/>
    </location>
</feature>
<feature type="compositionally biased region" description="Low complexity" evidence="1">
    <location>
        <begin position="1082"/>
        <end position="1093"/>
    </location>
</feature>
<evidence type="ECO:0000256" key="1">
    <source>
        <dbReference type="SAM" id="MobiDB-lite"/>
    </source>
</evidence>
<evidence type="ECO:0000313" key="2">
    <source>
        <dbReference type="EMBL" id="KAJ4460813.1"/>
    </source>
</evidence>
<dbReference type="PANTHER" id="PTHR13318:SF190">
    <property type="entry name" value="PARTNER OF PAIRED, ISOFORM B"/>
    <property type="match status" value="1"/>
</dbReference>
<reference evidence="2" key="1">
    <citation type="journal article" date="2022" name="bioRxiv">
        <title>Genomics of Preaxostyla Flagellates Illuminates Evolutionary Transitions and the Path Towards Mitochondrial Loss.</title>
        <authorList>
            <person name="Novak L.V.F."/>
            <person name="Treitli S.C."/>
            <person name="Pyrih J."/>
            <person name="Halakuc P."/>
            <person name="Pipaliya S.V."/>
            <person name="Vacek V."/>
            <person name="Brzon O."/>
            <person name="Soukal P."/>
            <person name="Eme L."/>
            <person name="Dacks J.B."/>
            <person name="Karnkowska A."/>
            <person name="Elias M."/>
            <person name="Hampl V."/>
        </authorList>
    </citation>
    <scope>NUCLEOTIDE SEQUENCE</scope>
    <source>
        <strain evidence="2">RCP-MX</strain>
    </source>
</reference>
<gene>
    <name evidence="2" type="ORF">PAPYR_3069</name>
</gene>
<feature type="compositionally biased region" description="Pro residues" evidence="1">
    <location>
        <begin position="1564"/>
        <end position="1573"/>
    </location>
</feature>
<feature type="region of interest" description="Disordered" evidence="1">
    <location>
        <begin position="1316"/>
        <end position="1343"/>
    </location>
</feature>
<feature type="compositionally biased region" description="Pro residues" evidence="1">
    <location>
        <begin position="845"/>
        <end position="875"/>
    </location>
</feature>
<feature type="compositionally biased region" description="Pro residues" evidence="1">
    <location>
        <begin position="1496"/>
        <end position="1507"/>
    </location>
</feature>
<sequence>MPFLPEFSRFLRHHPNSSISRGPVPAGDKSPQTTGTPLFFGYLMRLIRRLRSLDVLSIAGSYTPWSISFEQSTLNVGFLSIECVPNFGDTELFMVLRGCPQLHTLRVRECALQKPTLNHSALTTIALETPCAPQITSQSLRRLHLWAGSECELRYSCVHCPNLEQIALRLCGPERPEPFVLECSSLKEARILCGSACRVDCLQLESLAVGERNRYGSFGPDELLFALARCPRLRALRLTVGFAPALASETLVRLAVEVPWRAADSGSLAQLGGIECPALLELDLDGSCVLTEPLARQILGVSKRLRRLVVGQVDGALSCPRFEAPALAHLHLGYSALQAPRFVMPNLQTLVLGPAPQLHYGALDPSGLAGLRLLWAVRCPVWPRGLPALLELRVWDGPADPEPAQRSAAPGALAGTPAAPTGAPPGRTPKGGERHHPPQAAGSPAKPPASLAAPLQFPELRVLVLERCPTFGDRQLEAVLAGCPCLRTLYLLDCALVRPALRTMPTAPVIAPPSVVPQRHRGLTAVAFAAAGPASPQPGEEPDSAASRCAPDGLWAFEGLAIERCPRLAMVAHNGCLGPHTLHALTHYPAPAPACRPPPGHEGEGAPPPSPLSRPVPCRLAGCGPFPGLRLLRFRYGCALPNGGLQPCERWPEVTLGGAAVPFTAAEVPLDGLPDMEAWYKARAPAHSHRPHRRRGKGMWGGGGGGGGCDVAEDAPLEALALRGAAWRLFESPSFCPRAPGCTQVTREEPFSDPGGLRPRPVVPPATPLPPPEPEATLEPASPALGPSARAARLGRSPHMGPASAPLCTPGRLAPAAGDAPPALSSSPGPGRPDPLRLGGRAAECPPPPGAEGPATPPLTPTGPGPVVPFPPVLPSSPTHRRPPSAGRGRPAPPPHPPSPSGGRRSPPLAPLRGRLGDGESPQPPHSAPPATPRPSLARPRPRPGSHLAPSASGGSSGGPPESPALPGDRAEADPRRPAGGTGAPAPRLLRIEIPQPSPPLATAPRRRPASAMGSLGSSRRRPPAAGLPSPISPHRAAPPPLGGTGAPSLQALSTPGAPAPAPPPGVASARPRVRPMSACGPRRPATARPRTASGRPKADAAPSWVNPDPSLPPALYPDELPPYLMPMPPAEMEVFDGLIANRQQAAGFRAPAQLHRPVFGWRILNGPVGKGSRLRKVSTLLFWGGSRDQCLQMIGPSPPQAPRSDWPPPPDLLASFVVHIRDDHTRLTPSPCYPDRAPAHLASILLAEGFQSQPAEVLFSFALDPTAVLDPMDAHKLVLLAEVTLAGGTAPGPDGRFLTLVSPDRVLSTFRGLRRYTEDNSLEPPPTGPHPRPPGTLPETMAPISEPELRHLNILLRVRQYTDRRPITGVFRARPSSAARSPASGSTGSGSAAAATGSPGPRHTPRIIGGSPRPSSAPRLRPASATPRPGSPPRRLTPPPAAPILHVVEGWRLVGEFTPIRASLSNRSDLTLLFHGASREACLLMATEGVRGLLPKPPPAAAPKPSHPGSTRTPVPPDGPPDGREREEPKPTEDTRPREPTPGVPAAANEPTDGLTGDHDGPPKAPRGPPALPFSSDPRLVVGTRESDRWVVAAQVAVGRTKPGKGVGQLLVDDFNYVVPAFILRLG</sequence>
<dbReference type="InterPro" id="IPR032675">
    <property type="entry name" value="LRR_dom_sf"/>
</dbReference>
<keyword evidence="3" id="KW-1185">Reference proteome</keyword>
<feature type="region of interest" description="Disordered" evidence="1">
    <location>
        <begin position="1495"/>
        <end position="1580"/>
    </location>
</feature>
<proteinExistence type="predicted"/>
<dbReference type="PANTHER" id="PTHR13318">
    <property type="entry name" value="PARTNER OF PAIRED, ISOFORM B-RELATED"/>
    <property type="match status" value="1"/>
</dbReference>
<feature type="compositionally biased region" description="Pro residues" evidence="1">
    <location>
        <begin position="1430"/>
        <end position="1442"/>
    </location>
</feature>
<name>A0ABQ8UNQ6_9EUKA</name>
<feature type="compositionally biased region" description="Pro residues" evidence="1">
    <location>
        <begin position="761"/>
        <end position="774"/>
    </location>
</feature>
<feature type="compositionally biased region" description="Low complexity" evidence="1">
    <location>
        <begin position="438"/>
        <end position="451"/>
    </location>
</feature>
<organism evidence="2 3">
    <name type="scientific">Paratrimastix pyriformis</name>
    <dbReference type="NCBI Taxonomy" id="342808"/>
    <lineage>
        <taxon>Eukaryota</taxon>
        <taxon>Metamonada</taxon>
        <taxon>Preaxostyla</taxon>
        <taxon>Paratrimastigidae</taxon>
        <taxon>Paratrimastix</taxon>
    </lineage>
</organism>
<feature type="compositionally biased region" description="Basic and acidic residues" evidence="1">
    <location>
        <begin position="1522"/>
        <end position="1540"/>
    </location>
</feature>
<dbReference type="Gene3D" id="3.80.10.10">
    <property type="entry name" value="Ribonuclease Inhibitor"/>
    <property type="match status" value="1"/>
</dbReference>
<feature type="compositionally biased region" description="Low complexity" evidence="1">
    <location>
        <begin position="810"/>
        <end position="829"/>
    </location>
</feature>
<feature type="region of interest" description="Disordered" evidence="1">
    <location>
        <begin position="738"/>
        <end position="1109"/>
    </location>
</feature>
<feature type="compositionally biased region" description="Low complexity" evidence="1">
    <location>
        <begin position="934"/>
        <end position="954"/>
    </location>
</feature>